<dbReference type="Proteomes" id="UP000243106">
    <property type="component" value="Unassembled WGS sequence"/>
</dbReference>
<keyword evidence="2" id="KW-0812">Transmembrane</keyword>
<keyword evidence="5" id="KW-1185">Reference proteome</keyword>
<dbReference type="AlphaFoldDB" id="A0A1I5UW68"/>
<keyword evidence="2" id="KW-1133">Transmembrane helix</keyword>
<accession>A0A1I5UW68</accession>
<proteinExistence type="predicted"/>
<dbReference type="STRING" id="93684.SAMN05421853_101199"/>
<dbReference type="EMBL" id="FOXV01000001">
    <property type="protein sequence ID" value="SFP99458.1"/>
    <property type="molecule type" value="Genomic_DNA"/>
</dbReference>
<dbReference type="Pfam" id="PF13717">
    <property type="entry name" value="Zn_ribbon_4"/>
    <property type="match status" value="1"/>
</dbReference>
<evidence type="ECO:0000313" key="4">
    <source>
        <dbReference type="EMBL" id="SFP99458.1"/>
    </source>
</evidence>
<dbReference type="RefSeq" id="WP_093008921.1">
    <property type="nucleotide sequence ID" value="NZ_FOXV01000001.1"/>
</dbReference>
<gene>
    <name evidence="4" type="ORF">SAMN05421853_101199</name>
</gene>
<feature type="compositionally biased region" description="Pro residues" evidence="1">
    <location>
        <begin position="80"/>
        <end position="93"/>
    </location>
</feature>
<evidence type="ECO:0000256" key="2">
    <source>
        <dbReference type="SAM" id="Phobius"/>
    </source>
</evidence>
<feature type="compositionally biased region" description="Basic and acidic residues" evidence="1">
    <location>
        <begin position="148"/>
        <end position="160"/>
    </location>
</feature>
<evidence type="ECO:0000256" key="1">
    <source>
        <dbReference type="SAM" id="MobiDB-lite"/>
    </source>
</evidence>
<feature type="compositionally biased region" description="Basic and acidic residues" evidence="1">
    <location>
        <begin position="169"/>
        <end position="179"/>
    </location>
</feature>
<evidence type="ECO:0000313" key="5">
    <source>
        <dbReference type="Proteomes" id="UP000243106"/>
    </source>
</evidence>
<feature type="compositionally biased region" description="Basic and acidic residues" evidence="1">
    <location>
        <begin position="114"/>
        <end position="128"/>
    </location>
</feature>
<sequence>MRLICPNCGAQYEVPTEVIPEAGRDVQCSNCGHTWFQYHPDHAAYEPDDIEADEYAVEEDTAEASAPPSPPEPEPEPPEEPPVPEAPPAPEAGPAPGTTGPQRRSLDPSVASVLREEAEREAQARKADSGALETQPDLGLDSPSETDEERRARQARERMARMRGPSAEVDPHPPEEKPQSETGSRSQMLPDVDEINQTLRSATDRRPVETPQGRAPEIEEERRGGFSRGFFLMILLLVVIVALYVLAAPLAEMVPALAPLLETYVAEINDLRVWLQDSVAGLTAPTAE</sequence>
<evidence type="ECO:0000259" key="3">
    <source>
        <dbReference type="Pfam" id="PF13717"/>
    </source>
</evidence>
<dbReference type="InterPro" id="IPR011723">
    <property type="entry name" value="Znf/thioredoxin_put"/>
</dbReference>
<dbReference type="NCBIfam" id="TIGR02098">
    <property type="entry name" value="MJ0042_CXXC"/>
    <property type="match status" value="1"/>
</dbReference>
<name>A0A1I5UW68_9RHOB</name>
<feature type="domain" description="Zinc finger/thioredoxin putative" evidence="3">
    <location>
        <begin position="1"/>
        <end position="36"/>
    </location>
</feature>
<keyword evidence="2" id="KW-0472">Membrane</keyword>
<reference evidence="5" key="1">
    <citation type="submission" date="2016-10" db="EMBL/GenBank/DDBJ databases">
        <authorList>
            <person name="Varghese N."/>
            <person name="Submissions S."/>
        </authorList>
    </citation>
    <scope>NUCLEOTIDE SEQUENCE [LARGE SCALE GENOMIC DNA]</scope>
    <source>
        <strain evidence="5">JCM 10271</strain>
    </source>
</reference>
<feature type="region of interest" description="Disordered" evidence="1">
    <location>
        <begin position="47"/>
        <end position="220"/>
    </location>
</feature>
<feature type="transmembrane region" description="Helical" evidence="2">
    <location>
        <begin position="230"/>
        <end position="251"/>
    </location>
</feature>
<feature type="compositionally biased region" description="Acidic residues" evidence="1">
    <location>
        <begin position="47"/>
        <end position="62"/>
    </location>
</feature>
<protein>
    <submittedName>
        <fullName evidence="4">MJ0042 family finger-like domain-containing protein</fullName>
    </submittedName>
</protein>
<organism evidence="4 5">
    <name type="scientific">Roseivivax halotolerans</name>
    <dbReference type="NCBI Taxonomy" id="93684"/>
    <lineage>
        <taxon>Bacteria</taxon>
        <taxon>Pseudomonadati</taxon>
        <taxon>Pseudomonadota</taxon>
        <taxon>Alphaproteobacteria</taxon>
        <taxon>Rhodobacterales</taxon>
        <taxon>Roseobacteraceae</taxon>
        <taxon>Roseivivax</taxon>
    </lineage>
</organism>